<dbReference type="PANTHER" id="PTHR46428:SF1">
    <property type="entry name" value="KELCH DOMAIN-CONTAINING PROTEIN 10"/>
    <property type="match status" value="1"/>
</dbReference>
<evidence type="ECO:0000256" key="1">
    <source>
        <dbReference type="ARBA" id="ARBA00022441"/>
    </source>
</evidence>
<evidence type="ECO:0000313" key="7">
    <source>
        <dbReference type="Proteomes" id="UP000747542"/>
    </source>
</evidence>
<dbReference type="PANTHER" id="PTHR46428">
    <property type="entry name" value="KELCH DOMAIN-CONTAINING PROTEIN 10"/>
    <property type="match status" value="1"/>
</dbReference>
<feature type="region of interest" description="Disordered" evidence="5">
    <location>
        <begin position="1"/>
        <end position="24"/>
    </location>
</feature>
<organism evidence="6 7">
    <name type="scientific">Homarus americanus</name>
    <name type="common">American lobster</name>
    <dbReference type="NCBI Taxonomy" id="6706"/>
    <lineage>
        <taxon>Eukaryota</taxon>
        <taxon>Metazoa</taxon>
        <taxon>Ecdysozoa</taxon>
        <taxon>Arthropoda</taxon>
        <taxon>Crustacea</taxon>
        <taxon>Multicrustacea</taxon>
        <taxon>Malacostraca</taxon>
        <taxon>Eumalacostraca</taxon>
        <taxon>Eucarida</taxon>
        <taxon>Decapoda</taxon>
        <taxon>Pleocyemata</taxon>
        <taxon>Astacidea</taxon>
        <taxon>Nephropoidea</taxon>
        <taxon>Nephropidae</taxon>
        <taxon>Homarus</taxon>
    </lineage>
</organism>
<evidence type="ECO:0000256" key="4">
    <source>
        <dbReference type="ARBA" id="ARBA00041041"/>
    </source>
</evidence>
<protein>
    <recommendedName>
        <fullName evidence="4">Kelch domain-containing protein 10</fullName>
    </recommendedName>
</protein>
<reference evidence="6" key="1">
    <citation type="journal article" date="2021" name="Sci. Adv.">
        <title>The American lobster genome reveals insights on longevity, neural, and immune adaptations.</title>
        <authorList>
            <person name="Polinski J.M."/>
            <person name="Zimin A.V."/>
            <person name="Clark K.F."/>
            <person name="Kohn A.B."/>
            <person name="Sadowski N."/>
            <person name="Timp W."/>
            <person name="Ptitsyn A."/>
            <person name="Khanna P."/>
            <person name="Romanova D.Y."/>
            <person name="Williams P."/>
            <person name="Greenwood S.J."/>
            <person name="Moroz L.L."/>
            <person name="Walt D.R."/>
            <person name="Bodnar A.G."/>
        </authorList>
    </citation>
    <scope>NUCLEOTIDE SEQUENCE</scope>
    <source>
        <strain evidence="6">GMGI-L3</strain>
    </source>
</reference>
<dbReference type="EMBL" id="JAHLQT010035872">
    <property type="protein sequence ID" value="KAG7158053.1"/>
    <property type="molecule type" value="Genomic_DNA"/>
</dbReference>
<evidence type="ECO:0000256" key="2">
    <source>
        <dbReference type="ARBA" id="ARBA00022737"/>
    </source>
</evidence>
<dbReference type="Proteomes" id="UP000747542">
    <property type="component" value="Unassembled WGS sequence"/>
</dbReference>
<comment type="caution">
    <text evidence="6">The sequence shown here is derived from an EMBL/GenBank/DDBJ whole genome shotgun (WGS) entry which is preliminary data.</text>
</comment>
<gene>
    <name evidence="6" type="primary">Klhdc10-L2</name>
    <name evidence="6" type="ORF">Hamer_G025432</name>
</gene>
<keyword evidence="7" id="KW-1185">Reference proteome</keyword>
<dbReference type="InterPro" id="IPR052125">
    <property type="entry name" value="KLHDC10"/>
</dbReference>
<keyword evidence="1" id="KW-0880">Kelch repeat</keyword>
<comment type="similarity">
    <text evidence="3">Belongs to the KLHDC10 family.</text>
</comment>
<accession>A0A8J5JNZ3</accession>
<dbReference type="SMART" id="SM00612">
    <property type="entry name" value="Kelch"/>
    <property type="match status" value="2"/>
</dbReference>
<dbReference type="InterPro" id="IPR015915">
    <property type="entry name" value="Kelch-typ_b-propeller"/>
</dbReference>
<evidence type="ECO:0000256" key="5">
    <source>
        <dbReference type="SAM" id="MobiDB-lite"/>
    </source>
</evidence>
<proteinExistence type="inferred from homology"/>
<evidence type="ECO:0000256" key="3">
    <source>
        <dbReference type="ARBA" id="ARBA00038487"/>
    </source>
</evidence>
<dbReference type="Gene3D" id="2.120.10.80">
    <property type="entry name" value="Kelch-type beta propeller"/>
    <property type="match status" value="2"/>
</dbReference>
<dbReference type="GO" id="GO:0032874">
    <property type="term" value="P:positive regulation of stress-activated MAPK cascade"/>
    <property type="evidence" value="ECO:0007669"/>
    <property type="project" value="TreeGrafter"/>
</dbReference>
<sequence length="352" mass="38627">MQDRFMDEVQTWSAEGHTPTGRSGHRISCSESFLYCVGGYNPSCGPLQETWRLNLSTCEWEQISDPSNTPKASVSHCLTSCGRDLLMMGGTSFPFGSLLSSQVEACDVNTGQWRSLGTSGHSPPQLYGQAVRRLGDNMYVVGGTSGYHFSMHAHALHLPTLTWTCLAPHGILKLPVLSLDTGKWEMVKTHPDPLVNAYPSPRRCHAAVQKDTELYVIGGTDGSEVQSDVWKLDLIYLTWTKVNLQLPKPLYFHDAALTKSGYLYVYGGLSSIGSTDRSSTVYRARLDTPPLLEAAWESFTHCPALKTTPSASSTAPTARDLLAAGVPRNLVIRLGNLKKGRASNLKEERCDY</sequence>
<keyword evidence="2" id="KW-0677">Repeat</keyword>
<dbReference type="InterPro" id="IPR006652">
    <property type="entry name" value="Kelch_1"/>
</dbReference>
<name>A0A8J5JNZ3_HOMAM</name>
<dbReference type="SUPFAM" id="SSF117281">
    <property type="entry name" value="Kelch motif"/>
    <property type="match status" value="2"/>
</dbReference>
<dbReference type="Pfam" id="PF24681">
    <property type="entry name" value="Kelch_KLHDC2_KLHL20_DRC7"/>
    <property type="match status" value="2"/>
</dbReference>
<dbReference type="AlphaFoldDB" id="A0A8J5JNZ3"/>
<evidence type="ECO:0000313" key="6">
    <source>
        <dbReference type="EMBL" id="KAG7158053.1"/>
    </source>
</evidence>